<evidence type="ECO:0000256" key="6">
    <source>
        <dbReference type="ARBA" id="ARBA00023012"/>
    </source>
</evidence>
<gene>
    <name evidence="9" type="ORF">RZS28_08845</name>
</gene>
<dbReference type="InterPro" id="IPR001610">
    <property type="entry name" value="PAC"/>
</dbReference>
<name>A0ABZ0HXQ5_9HYPH</name>
<evidence type="ECO:0000259" key="7">
    <source>
        <dbReference type="PROSITE" id="PS50112"/>
    </source>
</evidence>
<dbReference type="PANTHER" id="PTHR43065">
    <property type="entry name" value="SENSOR HISTIDINE KINASE"/>
    <property type="match status" value="1"/>
</dbReference>
<dbReference type="Proteomes" id="UP001626536">
    <property type="component" value="Chromosome"/>
</dbReference>
<dbReference type="InterPro" id="IPR013767">
    <property type="entry name" value="PAS_fold"/>
</dbReference>
<protein>
    <submittedName>
        <fullName evidence="9">PAS domain S-box protein</fullName>
    </submittedName>
</protein>
<evidence type="ECO:0000313" key="10">
    <source>
        <dbReference type="Proteomes" id="UP001626536"/>
    </source>
</evidence>
<dbReference type="PROSITE" id="PS50113">
    <property type="entry name" value="PAC"/>
    <property type="match status" value="3"/>
</dbReference>
<dbReference type="InterPro" id="IPR035965">
    <property type="entry name" value="PAS-like_dom_sf"/>
</dbReference>
<dbReference type="RefSeq" id="WP_407340939.1">
    <property type="nucleotide sequence ID" value="NZ_CP136862.1"/>
</dbReference>
<organism evidence="9 10">
    <name type="scientific">Methylocapsa polymorpha</name>
    <dbReference type="NCBI Taxonomy" id="3080828"/>
    <lineage>
        <taxon>Bacteria</taxon>
        <taxon>Pseudomonadati</taxon>
        <taxon>Pseudomonadota</taxon>
        <taxon>Alphaproteobacteria</taxon>
        <taxon>Hyphomicrobiales</taxon>
        <taxon>Beijerinckiaceae</taxon>
        <taxon>Methylocapsa</taxon>
    </lineage>
</organism>
<keyword evidence="5" id="KW-0067">ATP-binding</keyword>
<evidence type="ECO:0000256" key="2">
    <source>
        <dbReference type="ARBA" id="ARBA00022679"/>
    </source>
</evidence>
<dbReference type="InterPro" id="IPR036890">
    <property type="entry name" value="HATPase_C_sf"/>
</dbReference>
<evidence type="ECO:0000256" key="4">
    <source>
        <dbReference type="ARBA" id="ARBA00022777"/>
    </source>
</evidence>
<feature type="domain" description="PAS" evidence="7">
    <location>
        <begin position="135"/>
        <end position="188"/>
    </location>
</feature>
<feature type="domain" description="PAC" evidence="8">
    <location>
        <begin position="82"/>
        <end position="134"/>
    </location>
</feature>
<dbReference type="InterPro" id="IPR000700">
    <property type="entry name" value="PAS-assoc_C"/>
</dbReference>
<keyword evidence="6" id="KW-0902">Two-component regulatory system</keyword>
<dbReference type="Gene3D" id="3.30.565.10">
    <property type="entry name" value="Histidine kinase-like ATPase, C-terminal domain"/>
    <property type="match status" value="1"/>
</dbReference>
<dbReference type="InterPro" id="IPR003594">
    <property type="entry name" value="HATPase_dom"/>
</dbReference>
<proteinExistence type="predicted"/>
<keyword evidence="1" id="KW-0597">Phosphoprotein</keyword>
<keyword evidence="4" id="KW-0418">Kinase</keyword>
<keyword evidence="3" id="KW-0547">Nucleotide-binding</keyword>
<dbReference type="EMBL" id="CP136862">
    <property type="protein sequence ID" value="WOJ91343.1"/>
    <property type="molecule type" value="Genomic_DNA"/>
</dbReference>
<feature type="domain" description="PAS" evidence="7">
    <location>
        <begin position="263"/>
        <end position="316"/>
    </location>
</feature>
<feature type="domain" description="PAS" evidence="7">
    <location>
        <begin position="7"/>
        <end position="63"/>
    </location>
</feature>
<feature type="domain" description="PAC" evidence="8">
    <location>
        <begin position="340"/>
        <end position="390"/>
    </location>
</feature>
<dbReference type="SMART" id="SM00387">
    <property type="entry name" value="HATPase_c"/>
    <property type="match status" value="1"/>
</dbReference>
<dbReference type="Pfam" id="PF13426">
    <property type="entry name" value="PAS_9"/>
    <property type="match status" value="1"/>
</dbReference>
<dbReference type="CDD" id="cd00130">
    <property type="entry name" value="PAS"/>
    <property type="match status" value="3"/>
</dbReference>
<dbReference type="InterPro" id="IPR000014">
    <property type="entry name" value="PAS"/>
</dbReference>
<evidence type="ECO:0000256" key="3">
    <source>
        <dbReference type="ARBA" id="ARBA00022741"/>
    </source>
</evidence>
<evidence type="ECO:0000256" key="5">
    <source>
        <dbReference type="ARBA" id="ARBA00022840"/>
    </source>
</evidence>
<dbReference type="SMART" id="SM00086">
    <property type="entry name" value="PAC"/>
    <property type="match status" value="3"/>
</dbReference>
<reference evidence="9 10" key="1">
    <citation type="submission" date="2023-10" db="EMBL/GenBank/DDBJ databases">
        <title>Novel methanotroph of the genus Methylocapsa from a subarctic wetland.</title>
        <authorList>
            <person name="Belova S.E."/>
            <person name="Oshkin I.Y."/>
            <person name="Miroshnikov K."/>
            <person name="Dedysh S.N."/>
        </authorList>
    </citation>
    <scope>NUCLEOTIDE SEQUENCE [LARGE SCALE GENOMIC DNA]</scope>
    <source>
        <strain evidence="9 10">RX1</strain>
    </source>
</reference>
<dbReference type="SUPFAM" id="SSF55785">
    <property type="entry name" value="PYP-like sensor domain (PAS domain)"/>
    <property type="match status" value="3"/>
</dbReference>
<dbReference type="PANTHER" id="PTHR43065:SF23">
    <property type="entry name" value="SENSOR HISTIDINE KINASE PDTAS"/>
    <property type="match status" value="1"/>
</dbReference>
<dbReference type="Gene3D" id="3.30.450.20">
    <property type="entry name" value="PAS domain"/>
    <property type="match status" value="3"/>
</dbReference>
<accession>A0ABZ0HXQ5</accession>
<evidence type="ECO:0000259" key="8">
    <source>
        <dbReference type="PROSITE" id="PS50113"/>
    </source>
</evidence>
<feature type="domain" description="PAC" evidence="8">
    <location>
        <begin position="212"/>
        <end position="262"/>
    </location>
</feature>
<dbReference type="Pfam" id="PF00989">
    <property type="entry name" value="PAS"/>
    <property type="match status" value="2"/>
</dbReference>
<sequence length="595" mass="66519">MNEVRSDEEIRRLMVETIIDCAIFALDMDGRVIHWSAGAERIKGYRAVEILGRPSSLFYSPEDARRGRPEGELLAAAAKNRFETEGWRVRKDGSRFWAHVVITAMRNEAGELRGFVNLTRDLTDQKNAEEALRRSQERFQRVVESTPNAIVMIDRTGRIEMVNTQAEWIFGYPRAELLGQPVEMLMPERFRAHHPGLRTLFFGDPQSRRMGVGRDLYGLRKDGSEFPVEIGLNPIETEDGAMVLSAIVDITDRKQKEDTLRRSQERFQRAVESAPNAIVMINRTGRIEMVNAGAESIFGYSRAELLGQPVEMLMPQRFRAQHPGLRTSFFADPKARPMGAGRDLYGLKKDRSEFPVEIGLNPIETEDGPMILSAIVDITDRKQKEDRIQAALAEKDLLLGEIHHRVKNNLQIVQSLLSLQAAKIEDQSLIEMLRECQNRIHSMGLVHQTLYQSKDFAKVDFGIFLDSLVPALLNSYGVDPARIALSIDAVQALLPIDTAIPCGLIINELITNSIRHAFPQGRRGNIAVELTKDAEGKMALCVTDDGVGIPAGVDLTRATTLGLQLVNVLTDQLGGNCSVHKAHPTRFVLQFAAKG</sequence>
<dbReference type="NCBIfam" id="TIGR00229">
    <property type="entry name" value="sensory_box"/>
    <property type="match status" value="3"/>
</dbReference>
<evidence type="ECO:0000256" key="1">
    <source>
        <dbReference type="ARBA" id="ARBA00022553"/>
    </source>
</evidence>
<dbReference type="Pfam" id="PF07568">
    <property type="entry name" value="HisKA_2"/>
    <property type="match status" value="1"/>
</dbReference>
<dbReference type="SUPFAM" id="SSF55874">
    <property type="entry name" value="ATPase domain of HSP90 chaperone/DNA topoisomerase II/histidine kinase"/>
    <property type="match status" value="1"/>
</dbReference>
<keyword evidence="2" id="KW-0808">Transferase</keyword>
<evidence type="ECO:0000313" key="9">
    <source>
        <dbReference type="EMBL" id="WOJ91343.1"/>
    </source>
</evidence>
<dbReference type="InterPro" id="IPR011495">
    <property type="entry name" value="Sig_transdc_His_kin_sub2_dim/P"/>
</dbReference>
<dbReference type="SMART" id="SM00091">
    <property type="entry name" value="PAS"/>
    <property type="match status" value="3"/>
</dbReference>
<dbReference type="Pfam" id="PF02518">
    <property type="entry name" value="HATPase_c"/>
    <property type="match status" value="1"/>
</dbReference>
<dbReference type="PROSITE" id="PS50112">
    <property type="entry name" value="PAS"/>
    <property type="match status" value="3"/>
</dbReference>
<keyword evidence="10" id="KW-1185">Reference proteome</keyword>